<dbReference type="SUPFAM" id="SSF69304">
    <property type="entry name" value="Tricorn protease N-terminal domain"/>
    <property type="match status" value="1"/>
</dbReference>
<keyword evidence="2" id="KW-1185">Reference proteome</keyword>
<proteinExistence type="predicted"/>
<evidence type="ECO:0000313" key="2">
    <source>
        <dbReference type="Proteomes" id="UP000192342"/>
    </source>
</evidence>
<gene>
    <name evidence="1" type="primary">tolB</name>
    <name evidence="1" type="ORF">ATO7_09517</name>
</gene>
<evidence type="ECO:0000313" key="1">
    <source>
        <dbReference type="EMBL" id="ORE87269.1"/>
    </source>
</evidence>
<comment type="caution">
    <text evidence="1">The sequence shown here is derived from an EMBL/GenBank/DDBJ whole genome shotgun (WGS) entry which is preliminary data.</text>
</comment>
<dbReference type="Gene3D" id="2.120.10.30">
    <property type="entry name" value="TolB, C-terminal domain"/>
    <property type="match status" value="1"/>
</dbReference>
<organism evidence="1 2">
    <name type="scientific">Oceanococcus atlanticus</name>
    <dbReference type="NCBI Taxonomy" id="1317117"/>
    <lineage>
        <taxon>Bacteria</taxon>
        <taxon>Pseudomonadati</taxon>
        <taxon>Pseudomonadota</taxon>
        <taxon>Gammaproteobacteria</taxon>
        <taxon>Chromatiales</taxon>
        <taxon>Oceanococcaceae</taxon>
        <taxon>Oceanococcus</taxon>
    </lineage>
</organism>
<sequence length="84" mass="9463">MKKKDATWSPDGEYIIFAAADGKDSENFSNYDIWMVSKEGRGLRQLTTNGSLDALPVVSHDQASIYFVSNRGFVEGIWKIPFPF</sequence>
<accession>A0A1Y1SE73</accession>
<dbReference type="InterPro" id="IPR011042">
    <property type="entry name" value="6-blade_b-propeller_TolB-like"/>
</dbReference>
<protein>
    <submittedName>
        <fullName evidence="1">Translocation protein TolB</fullName>
    </submittedName>
</protein>
<dbReference type="Proteomes" id="UP000192342">
    <property type="component" value="Unassembled WGS sequence"/>
</dbReference>
<dbReference type="EMBL" id="AQQV01000002">
    <property type="protein sequence ID" value="ORE87269.1"/>
    <property type="molecule type" value="Genomic_DNA"/>
</dbReference>
<dbReference type="STRING" id="1317117.ATO7_09517"/>
<dbReference type="AlphaFoldDB" id="A0A1Y1SE73"/>
<name>A0A1Y1SE73_9GAMM</name>
<dbReference type="Pfam" id="PF07676">
    <property type="entry name" value="PD40"/>
    <property type="match status" value="2"/>
</dbReference>
<reference evidence="1 2" key="1">
    <citation type="submission" date="2013-04" db="EMBL/GenBank/DDBJ databases">
        <title>Oceanococcus atlanticus 22II-S10r2 Genome Sequencing.</title>
        <authorList>
            <person name="Lai Q."/>
            <person name="Li G."/>
            <person name="Shao Z."/>
        </authorList>
    </citation>
    <scope>NUCLEOTIDE SEQUENCE [LARGE SCALE GENOMIC DNA]</scope>
    <source>
        <strain evidence="1 2">22II-S10r2</strain>
    </source>
</reference>
<dbReference type="InterPro" id="IPR011659">
    <property type="entry name" value="WD40"/>
</dbReference>